<name>A0A560BUY3_AZOBR</name>
<gene>
    <name evidence="1" type="ORF">FBZ83_11986</name>
</gene>
<dbReference type="RefSeq" id="WP_186466211.1">
    <property type="nucleotide sequence ID" value="NZ_VITH01000019.1"/>
</dbReference>
<proteinExistence type="predicted"/>
<evidence type="ECO:0000313" key="1">
    <source>
        <dbReference type="EMBL" id="TWA76435.1"/>
    </source>
</evidence>
<organism evidence="1 2">
    <name type="scientific">Azospirillum brasilense</name>
    <dbReference type="NCBI Taxonomy" id="192"/>
    <lineage>
        <taxon>Bacteria</taxon>
        <taxon>Pseudomonadati</taxon>
        <taxon>Pseudomonadota</taxon>
        <taxon>Alphaproteobacteria</taxon>
        <taxon>Rhodospirillales</taxon>
        <taxon>Azospirillaceae</taxon>
        <taxon>Azospirillum</taxon>
    </lineage>
</organism>
<dbReference type="AlphaFoldDB" id="A0A560BUY3"/>
<evidence type="ECO:0000313" key="2">
    <source>
        <dbReference type="Proteomes" id="UP000318529"/>
    </source>
</evidence>
<reference evidence="1 2" key="1">
    <citation type="submission" date="2019-06" db="EMBL/GenBank/DDBJ databases">
        <title>Genomic Encyclopedia of Type Strains, Phase IV (KMG-V): Genome sequencing to study the core and pangenomes of soil and plant-associated prokaryotes.</title>
        <authorList>
            <person name="Whitman W."/>
        </authorList>
    </citation>
    <scope>NUCLEOTIDE SEQUENCE [LARGE SCALE GENOMIC DNA]</scope>
    <source>
        <strain evidence="1 2">BR 11650</strain>
    </source>
</reference>
<comment type="caution">
    <text evidence="1">The sequence shown here is derived from an EMBL/GenBank/DDBJ whole genome shotgun (WGS) entry which is preliminary data.</text>
</comment>
<dbReference type="EMBL" id="VITH01000019">
    <property type="protein sequence ID" value="TWA76435.1"/>
    <property type="molecule type" value="Genomic_DNA"/>
</dbReference>
<dbReference type="Proteomes" id="UP000318529">
    <property type="component" value="Unassembled WGS sequence"/>
</dbReference>
<accession>A0A560BUY3</accession>
<sequence>MATQAEIAAHLDLSDRSVRELKNRGVFSANGRGQMDLDACRIAYIRHLRERAAGRASDDAEAEGLDLTAERARLAREQADHYAMKNAEARGELVRASDCTAAMVSVIEMAKAKLMRVPAKVAKSDGRLKDRIADALEDALDELSMARIEEELGGAGKDGDDDGDE</sequence>
<protein>
    <submittedName>
        <fullName evidence="1">Phage terminase Nu1 subunit (DNA packaging protein)</fullName>
    </submittedName>
</protein>